<feature type="transmembrane region" description="Helical" evidence="1">
    <location>
        <begin position="119"/>
        <end position="136"/>
    </location>
</feature>
<evidence type="ECO:0000313" key="3">
    <source>
        <dbReference type="Proteomes" id="UP000182761"/>
    </source>
</evidence>
<organism evidence="2 3">
    <name type="scientific">Apibacter mensalis</name>
    <dbReference type="NCBI Taxonomy" id="1586267"/>
    <lineage>
        <taxon>Bacteria</taxon>
        <taxon>Pseudomonadati</taxon>
        <taxon>Bacteroidota</taxon>
        <taxon>Flavobacteriia</taxon>
        <taxon>Flavobacteriales</taxon>
        <taxon>Weeksellaceae</taxon>
        <taxon>Apibacter</taxon>
    </lineage>
</organism>
<feature type="transmembrane region" description="Helical" evidence="1">
    <location>
        <begin position="209"/>
        <end position="228"/>
    </location>
</feature>
<dbReference type="Proteomes" id="UP000182761">
    <property type="component" value="Unassembled WGS sequence"/>
</dbReference>
<keyword evidence="1" id="KW-1133">Transmembrane helix</keyword>
<accession>A0A0X3AQ50</accession>
<evidence type="ECO:0000313" key="2">
    <source>
        <dbReference type="EMBL" id="CVK16257.1"/>
    </source>
</evidence>
<feature type="transmembrane region" description="Helical" evidence="1">
    <location>
        <begin position="12"/>
        <end position="30"/>
    </location>
</feature>
<name>A0A0X3AQ50_9FLAO</name>
<dbReference type="EMBL" id="FCOR01000006">
    <property type="protein sequence ID" value="CVK16257.1"/>
    <property type="molecule type" value="Genomic_DNA"/>
</dbReference>
<dbReference type="STRING" id="1586267.GCA_001418685_01107"/>
<feature type="transmembrane region" description="Helical" evidence="1">
    <location>
        <begin position="67"/>
        <end position="84"/>
    </location>
</feature>
<keyword evidence="1" id="KW-0472">Membrane</keyword>
<keyword evidence="3" id="KW-1185">Reference proteome</keyword>
<keyword evidence="1" id="KW-0812">Transmembrane</keyword>
<dbReference type="AlphaFoldDB" id="A0A0X3AQ50"/>
<sequence length="263" mass="30665">MKKTIDRFLIKTQLWVSFMIALLCIFFGWLNHSVNYNRIGIVFFSALSAYNFICFQNSWSEKILKKTSFYLVTVSLLLVAYLIFKEKNLAQLFHTLFVGSLVIMYNSNFLKIRFRNIPLLKIFIISFAWVYTILLIGNASTCKVISEFLSLYLFIIGITIPFDICDMEEDIIFTIPKYLGIRKSKFASCLCLFSSALSFVLTFCNQDDLPYVIAWEVACMISISMIVFMEKVHQFFFTHFWIEACSSLPLLIILLQKIRVVLF</sequence>
<feature type="transmembrane region" description="Helical" evidence="1">
    <location>
        <begin position="186"/>
        <end position="203"/>
    </location>
</feature>
<protein>
    <recommendedName>
        <fullName evidence="4">UbiA prenyltransferase family protein</fullName>
    </recommendedName>
</protein>
<evidence type="ECO:0008006" key="4">
    <source>
        <dbReference type="Google" id="ProtNLM"/>
    </source>
</evidence>
<feature type="transmembrane region" description="Helical" evidence="1">
    <location>
        <begin position="235"/>
        <end position="255"/>
    </location>
</feature>
<proteinExistence type="predicted"/>
<gene>
    <name evidence="2" type="ORF">Ga0061079_10622</name>
</gene>
<feature type="transmembrane region" description="Helical" evidence="1">
    <location>
        <begin position="90"/>
        <end position="107"/>
    </location>
</feature>
<reference evidence="2 3" key="1">
    <citation type="submission" date="2016-01" db="EMBL/GenBank/DDBJ databases">
        <authorList>
            <person name="McClelland M."/>
            <person name="Jain A."/>
            <person name="Saraogi P."/>
            <person name="Mendelson R."/>
            <person name="Westerman R."/>
            <person name="SanMiguel P."/>
            <person name="Csonka L."/>
        </authorList>
    </citation>
    <scope>NUCLEOTIDE SEQUENCE [LARGE SCALE GENOMIC DNA]</scope>
    <source>
        <strain evidence="2 3">R-53146</strain>
    </source>
</reference>
<feature type="transmembrane region" description="Helical" evidence="1">
    <location>
        <begin position="148"/>
        <end position="165"/>
    </location>
</feature>
<dbReference type="OrthoDB" id="1467772at2"/>
<feature type="transmembrane region" description="Helical" evidence="1">
    <location>
        <begin position="36"/>
        <end position="55"/>
    </location>
</feature>
<dbReference type="RefSeq" id="WP_141656209.1">
    <property type="nucleotide sequence ID" value="NZ_FCOR01000006.1"/>
</dbReference>
<evidence type="ECO:0000256" key="1">
    <source>
        <dbReference type="SAM" id="Phobius"/>
    </source>
</evidence>